<dbReference type="EMBL" id="LR134350">
    <property type="protein sequence ID" value="VEG28031.1"/>
    <property type="molecule type" value="Genomic_DNA"/>
</dbReference>
<organism evidence="1 2">
    <name type="scientific">Actinomyces howellii</name>
    <dbReference type="NCBI Taxonomy" id="52771"/>
    <lineage>
        <taxon>Bacteria</taxon>
        <taxon>Bacillati</taxon>
        <taxon>Actinomycetota</taxon>
        <taxon>Actinomycetes</taxon>
        <taxon>Actinomycetales</taxon>
        <taxon>Actinomycetaceae</taxon>
        <taxon>Actinomyces</taxon>
    </lineage>
</organism>
<evidence type="ECO:0000313" key="2">
    <source>
        <dbReference type="Proteomes" id="UP000266895"/>
    </source>
</evidence>
<keyword evidence="2" id="KW-1185">Reference proteome</keyword>
<dbReference type="KEGG" id="ahw:NCTC11636_01316"/>
<evidence type="ECO:0000313" key="1">
    <source>
        <dbReference type="EMBL" id="VEG28031.1"/>
    </source>
</evidence>
<dbReference type="Proteomes" id="UP000266895">
    <property type="component" value="Chromosome"/>
</dbReference>
<sequence length="83" mass="8852">MSCETRAALESALIDHLADEMPGMMPGAWVCIAEAAGIDTSDDEMFGGWLFESGGTLFAQLGMIEAWRAEKLAGLRGDREDGA</sequence>
<name>A0A448HGM5_9ACTO</name>
<reference evidence="1 2" key="1">
    <citation type="submission" date="2018-12" db="EMBL/GenBank/DDBJ databases">
        <authorList>
            <consortium name="Pathogen Informatics"/>
        </authorList>
    </citation>
    <scope>NUCLEOTIDE SEQUENCE [LARGE SCALE GENOMIC DNA]</scope>
    <source>
        <strain evidence="1 2">NCTC11636</strain>
    </source>
</reference>
<dbReference type="AlphaFoldDB" id="A0A448HGM5"/>
<proteinExistence type="predicted"/>
<protein>
    <submittedName>
        <fullName evidence="1">Uncharacterized protein</fullName>
    </submittedName>
</protein>
<accession>A0A448HGM5</accession>
<gene>
    <name evidence="1" type="ORF">NCTC11636_01316</name>
</gene>
<dbReference type="RefSeq" id="WP_126382414.1">
    <property type="nucleotide sequence ID" value="NZ_LR134350.1"/>
</dbReference>